<evidence type="ECO:0000313" key="3">
    <source>
        <dbReference type="EMBL" id="VAX02922.1"/>
    </source>
</evidence>
<dbReference type="InterPro" id="IPR036465">
    <property type="entry name" value="vWFA_dom_sf"/>
</dbReference>
<evidence type="ECO:0000256" key="1">
    <source>
        <dbReference type="SAM" id="MobiDB-lite"/>
    </source>
</evidence>
<organism evidence="3">
    <name type="scientific">hydrothermal vent metagenome</name>
    <dbReference type="NCBI Taxonomy" id="652676"/>
    <lineage>
        <taxon>unclassified sequences</taxon>
        <taxon>metagenomes</taxon>
        <taxon>ecological metagenomes</taxon>
    </lineage>
</organism>
<proteinExistence type="predicted"/>
<protein>
    <recommendedName>
        <fullName evidence="2">VWFA domain-containing protein</fullName>
    </recommendedName>
</protein>
<reference evidence="3" key="1">
    <citation type="submission" date="2018-06" db="EMBL/GenBank/DDBJ databases">
        <authorList>
            <person name="Zhirakovskaya E."/>
        </authorList>
    </citation>
    <scope>NUCLEOTIDE SEQUENCE</scope>
</reference>
<dbReference type="EMBL" id="UOFU01000300">
    <property type="protein sequence ID" value="VAX02922.1"/>
    <property type="molecule type" value="Genomic_DNA"/>
</dbReference>
<dbReference type="GO" id="GO:0005829">
    <property type="term" value="C:cytosol"/>
    <property type="evidence" value="ECO:0007669"/>
    <property type="project" value="TreeGrafter"/>
</dbReference>
<dbReference type="InterPro" id="IPR002035">
    <property type="entry name" value="VWF_A"/>
</dbReference>
<accession>A0A3B1AGM9</accession>
<sequence>MVFPNNLRIFALDFHTAWKYPMNLDTQFEFLDALPETIFQPVVTLHHGSLQERVAGILAWRRALLKGELPDIDKIGWPEASIAEIIRLRLDGLDLVPFCRNEEVLVDQLLKDICVAITSLLRREKEGVHGLFEDGLPVPHKREREGSQLPDDGSEAQSQLQQPQPQLQSQPLHSQPQPAKETPPPQKNGVSGQSASPMPGMDVAASPSVIENDETISPAAAGDTAEEGRAEEMEESASTLAAPSVAALRQLGDGLAAHWEKVFQHWREVAAVFRGMGSRLGRGWDLSTSELHGTGWREFVAYRKLIRGHPQLVDIVDSLGRELPGEGRGAQAKIMQTHETPGYGGEPTEVFVRRELPLSTSGISRSDDIARMLPQEAAFLGHPKLKMLWHARRAEQGLLSYQVEGVLSEHRPEPLREQSDEPELRREGKRIKGPIILCLDTSASMQGEPERIGKAVCLEVLRLASQSGRRCYLYAFSGPGQVIERELRFDPQGLREILRFLSQSFHGGTDIREPVLRALRKIRGAEWRKADMLLITDGRFPVPASVVDAVRRAREKQQLHLVGLTVGRWANVGLENICQPVHRFEPSSVLAKSLNGH</sequence>
<dbReference type="Pfam" id="PF13519">
    <property type="entry name" value="VWA_2"/>
    <property type="match status" value="1"/>
</dbReference>
<dbReference type="AlphaFoldDB" id="A0A3B1AGM9"/>
<feature type="compositionally biased region" description="Low complexity" evidence="1">
    <location>
        <begin position="157"/>
        <end position="178"/>
    </location>
</feature>
<feature type="domain" description="VWFA" evidence="2">
    <location>
        <begin position="432"/>
        <end position="591"/>
    </location>
</feature>
<dbReference type="SUPFAM" id="SSF53300">
    <property type="entry name" value="vWA-like"/>
    <property type="match status" value="1"/>
</dbReference>
<feature type="region of interest" description="Disordered" evidence="1">
    <location>
        <begin position="221"/>
        <end position="240"/>
    </location>
</feature>
<dbReference type="Gene3D" id="3.40.50.410">
    <property type="entry name" value="von Willebrand factor, type A domain"/>
    <property type="match status" value="1"/>
</dbReference>
<gene>
    <name evidence="3" type="ORF">MNBD_GAMMA20-1752</name>
</gene>
<name>A0A3B1AGM9_9ZZZZ</name>
<dbReference type="PANTHER" id="PTHR36846">
    <property type="entry name" value="PROTEIN VIAA"/>
    <property type="match status" value="1"/>
</dbReference>
<dbReference type="SMART" id="SM00327">
    <property type="entry name" value="VWA"/>
    <property type="match status" value="1"/>
</dbReference>
<evidence type="ECO:0000259" key="2">
    <source>
        <dbReference type="SMART" id="SM00327"/>
    </source>
</evidence>
<dbReference type="PANTHER" id="PTHR36846:SF1">
    <property type="entry name" value="PROTEIN VIAA"/>
    <property type="match status" value="1"/>
</dbReference>
<feature type="region of interest" description="Disordered" evidence="1">
    <location>
        <begin position="131"/>
        <end position="205"/>
    </location>
</feature>